<evidence type="ECO:0000313" key="1">
    <source>
        <dbReference type="EMBL" id="TPX59953.1"/>
    </source>
</evidence>
<dbReference type="EMBL" id="QEAQ01000020">
    <property type="protein sequence ID" value="TPX59953.1"/>
    <property type="molecule type" value="Genomic_DNA"/>
</dbReference>
<evidence type="ECO:0000313" key="2">
    <source>
        <dbReference type="Proteomes" id="UP000318582"/>
    </source>
</evidence>
<organism evidence="1 2">
    <name type="scientific">Powellomyces hirtus</name>
    <dbReference type="NCBI Taxonomy" id="109895"/>
    <lineage>
        <taxon>Eukaryota</taxon>
        <taxon>Fungi</taxon>
        <taxon>Fungi incertae sedis</taxon>
        <taxon>Chytridiomycota</taxon>
        <taxon>Chytridiomycota incertae sedis</taxon>
        <taxon>Chytridiomycetes</taxon>
        <taxon>Spizellomycetales</taxon>
        <taxon>Powellomycetaceae</taxon>
        <taxon>Powellomyces</taxon>
    </lineage>
</organism>
<dbReference type="STRING" id="109895.A0A507E7A9"/>
<dbReference type="Gene3D" id="3.40.50.300">
    <property type="entry name" value="P-loop containing nucleotide triphosphate hydrolases"/>
    <property type="match status" value="1"/>
</dbReference>
<dbReference type="SUPFAM" id="SSF52540">
    <property type="entry name" value="P-loop containing nucleoside triphosphate hydrolases"/>
    <property type="match status" value="1"/>
</dbReference>
<dbReference type="Proteomes" id="UP000318582">
    <property type="component" value="Unassembled WGS sequence"/>
</dbReference>
<proteinExistence type="predicted"/>
<protein>
    <submittedName>
        <fullName evidence="1">Uncharacterized protein</fullName>
    </submittedName>
</protein>
<comment type="caution">
    <text evidence="1">The sequence shown here is derived from an EMBL/GenBank/DDBJ whole genome shotgun (WGS) entry which is preliminary data.</text>
</comment>
<keyword evidence="2" id="KW-1185">Reference proteome</keyword>
<dbReference type="AlphaFoldDB" id="A0A507E7A9"/>
<name>A0A507E7A9_9FUNG</name>
<dbReference type="InterPro" id="IPR027417">
    <property type="entry name" value="P-loop_NTPase"/>
</dbReference>
<accession>A0A507E7A9</accession>
<sequence length="109" mass="11851">MTTKLTTFIVGPPRTGKTCISNHLAELSESLGGAGAGSAYHPTQGVRILEFDRAIPVNGKQVEVACEVWDCSGDSRCVSVAYCEKSKWAERALCVHTNMIIDSKHHGRY</sequence>
<gene>
    <name evidence="1" type="ORF">PhCBS80983_g02102</name>
</gene>
<reference evidence="1 2" key="1">
    <citation type="journal article" date="2019" name="Sci. Rep.">
        <title>Comparative genomics of chytrid fungi reveal insights into the obligate biotrophic and pathogenic lifestyle of Synchytrium endobioticum.</title>
        <authorList>
            <person name="van de Vossenberg B.T.L.H."/>
            <person name="Warris S."/>
            <person name="Nguyen H.D.T."/>
            <person name="van Gent-Pelzer M.P.E."/>
            <person name="Joly D.L."/>
            <person name="van de Geest H.C."/>
            <person name="Bonants P.J.M."/>
            <person name="Smith D.S."/>
            <person name="Levesque C.A."/>
            <person name="van der Lee T.A.J."/>
        </authorList>
    </citation>
    <scope>NUCLEOTIDE SEQUENCE [LARGE SCALE GENOMIC DNA]</scope>
    <source>
        <strain evidence="1 2">CBS 809.83</strain>
    </source>
</reference>